<dbReference type="PhylomeDB" id="B4GQD3"/>
<dbReference type="OrthoDB" id="9876293at2759"/>
<evidence type="ECO:0000313" key="1">
    <source>
        <dbReference type="EMBL" id="EDW39805.1"/>
    </source>
</evidence>
<dbReference type="AlphaFoldDB" id="B4GQD3"/>
<organism evidence="2">
    <name type="scientific">Drosophila persimilis</name>
    <name type="common">Fruit fly</name>
    <dbReference type="NCBI Taxonomy" id="7234"/>
    <lineage>
        <taxon>Eukaryota</taxon>
        <taxon>Metazoa</taxon>
        <taxon>Ecdysozoa</taxon>
        <taxon>Arthropoda</taxon>
        <taxon>Hexapoda</taxon>
        <taxon>Insecta</taxon>
        <taxon>Pterygota</taxon>
        <taxon>Neoptera</taxon>
        <taxon>Endopterygota</taxon>
        <taxon>Diptera</taxon>
        <taxon>Brachycera</taxon>
        <taxon>Muscomorpha</taxon>
        <taxon>Ephydroidea</taxon>
        <taxon>Drosophilidae</taxon>
        <taxon>Drosophila</taxon>
        <taxon>Sophophora</taxon>
    </lineage>
</organism>
<dbReference type="Proteomes" id="UP000008744">
    <property type="component" value="Unassembled WGS sequence"/>
</dbReference>
<evidence type="ECO:0000313" key="2">
    <source>
        <dbReference type="Proteomes" id="UP000008744"/>
    </source>
</evidence>
<name>B4GQD3_DROPE</name>
<protein>
    <submittedName>
        <fullName evidence="1">GL14464</fullName>
    </submittedName>
</protein>
<sequence>MLIHVGQAKDCPELREKIRKLRRTCVEAFKHTAQILLPQVKR</sequence>
<accession>B4GQD3</accession>
<keyword evidence="2" id="KW-1185">Reference proteome</keyword>
<gene>
    <name evidence="1" type="primary">Dper\GL14464</name>
    <name evidence="1" type="ORF">Dper_GL14464</name>
</gene>
<proteinExistence type="predicted"/>
<dbReference type="HOGENOM" id="CLU_203419_0_0_1"/>
<reference evidence="1 2" key="1">
    <citation type="journal article" date="2007" name="Nature">
        <title>Evolution of genes and genomes on the Drosophila phylogeny.</title>
        <authorList>
            <consortium name="Drosophila 12 Genomes Consortium"/>
            <person name="Clark A.G."/>
            <person name="Eisen M.B."/>
            <person name="Smith D.R."/>
            <person name="Bergman C.M."/>
            <person name="Oliver B."/>
            <person name="Markow T.A."/>
            <person name="Kaufman T.C."/>
            <person name="Kellis M."/>
            <person name="Gelbart W."/>
            <person name="Iyer V.N."/>
            <person name="Pollard D.A."/>
            <person name="Sackton T.B."/>
            <person name="Larracuente A.M."/>
            <person name="Singh N.D."/>
            <person name="Abad J.P."/>
            <person name="Abt D.N."/>
            <person name="Adryan B."/>
            <person name="Aguade M."/>
            <person name="Akashi H."/>
            <person name="Anderson W.W."/>
            <person name="Aquadro C.F."/>
            <person name="Ardell D.H."/>
            <person name="Arguello R."/>
            <person name="Artieri C.G."/>
            <person name="Barbash D.A."/>
            <person name="Barker D."/>
            <person name="Barsanti P."/>
            <person name="Batterham P."/>
            <person name="Batzoglou S."/>
            <person name="Begun D."/>
            <person name="Bhutkar A."/>
            <person name="Blanco E."/>
            <person name="Bosak S.A."/>
            <person name="Bradley R.K."/>
            <person name="Brand A.D."/>
            <person name="Brent M.R."/>
            <person name="Brooks A.N."/>
            <person name="Brown R.H."/>
            <person name="Butlin R.K."/>
            <person name="Caggese C."/>
            <person name="Calvi B.R."/>
            <person name="Bernardo de Carvalho A."/>
            <person name="Caspi A."/>
            <person name="Castrezana S."/>
            <person name="Celniker S.E."/>
            <person name="Chang J.L."/>
            <person name="Chapple C."/>
            <person name="Chatterji S."/>
            <person name="Chinwalla A."/>
            <person name="Civetta A."/>
            <person name="Clifton S.W."/>
            <person name="Comeron J.M."/>
            <person name="Costello J.C."/>
            <person name="Coyne J.A."/>
            <person name="Daub J."/>
            <person name="David R.G."/>
            <person name="Delcher A.L."/>
            <person name="Delehaunty K."/>
            <person name="Do C.B."/>
            <person name="Ebling H."/>
            <person name="Edwards K."/>
            <person name="Eickbush T."/>
            <person name="Evans J.D."/>
            <person name="Filipski A."/>
            <person name="Findeiss S."/>
            <person name="Freyhult E."/>
            <person name="Fulton L."/>
            <person name="Fulton R."/>
            <person name="Garcia A.C."/>
            <person name="Gardiner A."/>
            <person name="Garfield D.A."/>
            <person name="Garvin B.E."/>
            <person name="Gibson G."/>
            <person name="Gilbert D."/>
            <person name="Gnerre S."/>
            <person name="Godfrey J."/>
            <person name="Good R."/>
            <person name="Gotea V."/>
            <person name="Gravely B."/>
            <person name="Greenberg A.J."/>
            <person name="Griffiths-Jones S."/>
            <person name="Gross S."/>
            <person name="Guigo R."/>
            <person name="Gustafson E.A."/>
            <person name="Haerty W."/>
            <person name="Hahn M.W."/>
            <person name="Halligan D.L."/>
            <person name="Halpern A.L."/>
            <person name="Halter G.M."/>
            <person name="Han M.V."/>
            <person name="Heger A."/>
            <person name="Hillier L."/>
            <person name="Hinrichs A.S."/>
            <person name="Holmes I."/>
            <person name="Hoskins R.A."/>
            <person name="Hubisz M.J."/>
            <person name="Hultmark D."/>
            <person name="Huntley M.A."/>
            <person name="Jaffe D.B."/>
            <person name="Jagadeeshan S."/>
            <person name="Jeck W.R."/>
            <person name="Johnson J."/>
            <person name="Jones C.D."/>
            <person name="Jordan W.C."/>
            <person name="Karpen G.H."/>
            <person name="Kataoka E."/>
            <person name="Keightley P.D."/>
            <person name="Kheradpour P."/>
            <person name="Kirkness E.F."/>
            <person name="Koerich L.B."/>
            <person name="Kristiansen K."/>
            <person name="Kudrna D."/>
            <person name="Kulathinal R.J."/>
            <person name="Kumar S."/>
            <person name="Kwok R."/>
            <person name="Lander E."/>
            <person name="Langley C.H."/>
            <person name="Lapoint R."/>
            <person name="Lazzaro B.P."/>
            <person name="Lee S.J."/>
            <person name="Levesque L."/>
            <person name="Li R."/>
            <person name="Lin C.F."/>
            <person name="Lin M.F."/>
            <person name="Lindblad-Toh K."/>
            <person name="Llopart A."/>
            <person name="Long M."/>
            <person name="Low L."/>
            <person name="Lozovsky E."/>
            <person name="Lu J."/>
            <person name="Luo M."/>
            <person name="Machado C.A."/>
            <person name="Makalowski W."/>
            <person name="Marzo M."/>
            <person name="Matsuda M."/>
            <person name="Matzkin L."/>
            <person name="McAllister B."/>
            <person name="McBride C.S."/>
            <person name="McKernan B."/>
            <person name="McKernan K."/>
            <person name="Mendez-Lago M."/>
            <person name="Minx P."/>
            <person name="Mollenhauer M.U."/>
            <person name="Montooth K."/>
            <person name="Mount S.M."/>
            <person name="Mu X."/>
            <person name="Myers E."/>
            <person name="Negre B."/>
            <person name="Newfeld S."/>
            <person name="Nielsen R."/>
            <person name="Noor M.A."/>
            <person name="O'Grady P."/>
            <person name="Pachter L."/>
            <person name="Papaceit M."/>
            <person name="Parisi M.J."/>
            <person name="Parisi M."/>
            <person name="Parts L."/>
            <person name="Pedersen J.S."/>
            <person name="Pesole G."/>
            <person name="Phillippy A.M."/>
            <person name="Ponting C.P."/>
            <person name="Pop M."/>
            <person name="Porcelli D."/>
            <person name="Powell J.R."/>
            <person name="Prohaska S."/>
            <person name="Pruitt K."/>
            <person name="Puig M."/>
            <person name="Quesneville H."/>
            <person name="Ram K.R."/>
            <person name="Rand D."/>
            <person name="Rasmussen M.D."/>
            <person name="Reed L.K."/>
            <person name="Reenan R."/>
            <person name="Reily A."/>
            <person name="Remington K.A."/>
            <person name="Rieger T.T."/>
            <person name="Ritchie M.G."/>
            <person name="Robin C."/>
            <person name="Rogers Y.H."/>
            <person name="Rohde C."/>
            <person name="Rozas J."/>
            <person name="Rubenfield M.J."/>
            <person name="Ruiz A."/>
            <person name="Russo S."/>
            <person name="Salzberg S.L."/>
            <person name="Sanchez-Gracia A."/>
            <person name="Saranga D.J."/>
            <person name="Sato H."/>
            <person name="Schaeffer S.W."/>
            <person name="Schatz M.C."/>
            <person name="Schlenke T."/>
            <person name="Schwartz R."/>
            <person name="Segarra C."/>
            <person name="Singh R.S."/>
            <person name="Sirot L."/>
            <person name="Sirota M."/>
            <person name="Sisneros N.B."/>
            <person name="Smith C.D."/>
            <person name="Smith T.F."/>
            <person name="Spieth J."/>
            <person name="Stage D.E."/>
            <person name="Stark A."/>
            <person name="Stephan W."/>
            <person name="Strausberg R.L."/>
            <person name="Strempel S."/>
            <person name="Sturgill D."/>
            <person name="Sutton G."/>
            <person name="Sutton G.G."/>
            <person name="Tao W."/>
            <person name="Teichmann S."/>
            <person name="Tobari Y.N."/>
            <person name="Tomimura Y."/>
            <person name="Tsolas J.M."/>
            <person name="Valente V.L."/>
            <person name="Venter E."/>
            <person name="Venter J.C."/>
            <person name="Vicario S."/>
            <person name="Vieira F.G."/>
            <person name="Vilella A.J."/>
            <person name="Villasante A."/>
            <person name="Walenz B."/>
            <person name="Wang J."/>
            <person name="Wasserman M."/>
            <person name="Watts T."/>
            <person name="Wilson D."/>
            <person name="Wilson R.K."/>
            <person name="Wing R.A."/>
            <person name="Wolfner M.F."/>
            <person name="Wong A."/>
            <person name="Wong G.K."/>
            <person name="Wu C.I."/>
            <person name="Wu G."/>
            <person name="Yamamoto D."/>
            <person name="Yang H.P."/>
            <person name="Yang S.P."/>
            <person name="Yorke J.A."/>
            <person name="Yoshida K."/>
            <person name="Zdobnov E."/>
            <person name="Zhang P."/>
            <person name="Zhang Y."/>
            <person name="Zimin A.V."/>
            <person name="Baldwin J."/>
            <person name="Abdouelleil A."/>
            <person name="Abdulkadir J."/>
            <person name="Abebe A."/>
            <person name="Abera B."/>
            <person name="Abreu J."/>
            <person name="Acer S.C."/>
            <person name="Aftuck L."/>
            <person name="Alexander A."/>
            <person name="An P."/>
            <person name="Anderson E."/>
            <person name="Anderson S."/>
            <person name="Arachi H."/>
            <person name="Azer M."/>
            <person name="Bachantsang P."/>
            <person name="Barry A."/>
            <person name="Bayul T."/>
            <person name="Berlin A."/>
            <person name="Bessette D."/>
            <person name="Bloom T."/>
            <person name="Blye J."/>
            <person name="Boguslavskiy L."/>
            <person name="Bonnet C."/>
            <person name="Boukhgalter B."/>
            <person name="Bourzgui I."/>
            <person name="Brown A."/>
            <person name="Cahill P."/>
            <person name="Channer S."/>
            <person name="Cheshatsang Y."/>
            <person name="Chuda L."/>
            <person name="Citroen M."/>
            <person name="Collymore A."/>
            <person name="Cooke P."/>
            <person name="Costello M."/>
            <person name="D'Aco K."/>
            <person name="Daza R."/>
            <person name="De Haan G."/>
            <person name="DeGray S."/>
            <person name="DeMaso C."/>
            <person name="Dhargay N."/>
            <person name="Dooley K."/>
            <person name="Dooley E."/>
            <person name="Doricent M."/>
            <person name="Dorje P."/>
            <person name="Dorjee K."/>
            <person name="Dupes A."/>
            <person name="Elong R."/>
            <person name="Falk J."/>
            <person name="Farina A."/>
            <person name="Faro S."/>
            <person name="Ferguson D."/>
            <person name="Fisher S."/>
            <person name="Foley C.D."/>
            <person name="Franke A."/>
            <person name="Friedrich D."/>
            <person name="Gadbois L."/>
            <person name="Gearin G."/>
            <person name="Gearin C.R."/>
            <person name="Giannoukos G."/>
            <person name="Goode T."/>
            <person name="Graham J."/>
            <person name="Grandbois E."/>
            <person name="Grewal S."/>
            <person name="Gyaltsen K."/>
            <person name="Hafez N."/>
            <person name="Hagos B."/>
            <person name="Hall J."/>
            <person name="Henson C."/>
            <person name="Hollinger A."/>
            <person name="Honan T."/>
            <person name="Huard M.D."/>
            <person name="Hughes L."/>
            <person name="Hurhula B."/>
            <person name="Husby M.E."/>
            <person name="Kamat A."/>
            <person name="Kanga B."/>
            <person name="Kashin S."/>
            <person name="Khazanovich D."/>
            <person name="Kisner P."/>
            <person name="Lance K."/>
            <person name="Lara M."/>
            <person name="Lee W."/>
            <person name="Lennon N."/>
            <person name="Letendre F."/>
            <person name="LeVine R."/>
            <person name="Lipovsky A."/>
            <person name="Liu X."/>
            <person name="Liu J."/>
            <person name="Liu S."/>
            <person name="Lokyitsang T."/>
            <person name="Lokyitsang Y."/>
            <person name="Lubonja R."/>
            <person name="Lui A."/>
            <person name="MacDonald P."/>
            <person name="Magnisalis V."/>
            <person name="Maru K."/>
            <person name="Matthews C."/>
            <person name="McCusker W."/>
            <person name="McDonough S."/>
            <person name="Mehta T."/>
            <person name="Meldrim J."/>
            <person name="Meneus L."/>
            <person name="Mihai O."/>
            <person name="Mihalev A."/>
            <person name="Mihova T."/>
            <person name="Mittelman R."/>
            <person name="Mlenga V."/>
            <person name="Montmayeur A."/>
            <person name="Mulrain L."/>
            <person name="Navidi A."/>
            <person name="Naylor J."/>
            <person name="Negash T."/>
            <person name="Nguyen T."/>
            <person name="Nguyen N."/>
            <person name="Nicol R."/>
            <person name="Norbu C."/>
            <person name="Norbu N."/>
            <person name="Novod N."/>
            <person name="O'Neill B."/>
            <person name="Osman S."/>
            <person name="Markiewicz E."/>
            <person name="Oyono O.L."/>
            <person name="Patti C."/>
            <person name="Phunkhang P."/>
            <person name="Pierre F."/>
            <person name="Priest M."/>
            <person name="Raghuraman S."/>
            <person name="Rege F."/>
            <person name="Reyes R."/>
            <person name="Rise C."/>
            <person name="Rogov P."/>
            <person name="Ross K."/>
            <person name="Ryan E."/>
            <person name="Settipalli S."/>
            <person name="Shea T."/>
            <person name="Sherpa N."/>
            <person name="Shi L."/>
            <person name="Shih D."/>
            <person name="Sparrow T."/>
            <person name="Spaulding J."/>
            <person name="Stalker J."/>
            <person name="Stange-Thomann N."/>
            <person name="Stavropoulos S."/>
            <person name="Stone C."/>
            <person name="Strader C."/>
            <person name="Tesfaye S."/>
            <person name="Thomson T."/>
            <person name="Thoulutsang Y."/>
            <person name="Thoulutsang D."/>
            <person name="Topham K."/>
            <person name="Topping I."/>
            <person name="Tsamla T."/>
            <person name="Vassiliev H."/>
            <person name="Vo A."/>
            <person name="Wangchuk T."/>
            <person name="Wangdi T."/>
            <person name="Weiand M."/>
            <person name="Wilkinson J."/>
            <person name="Wilson A."/>
            <person name="Yadav S."/>
            <person name="Young G."/>
            <person name="Yu Q."/>
            <person name="Zembek L."/>
            <person name="Zhong D."/>
            <person name="Zimmer A."/>
            <person name="Zwirko Z."/>
            <person name="Jaffe D.B."/>
            <person name="Alvarez P."/>
            <person name="Brockman W."/>
            <person name="Butler J."/>
            <person name="Chin C."/>
            <person name="Gnerre S."/>
            <person name="Grabherr M."/>
            <person name="Kleber M."/>
            <person name="Mauceli E."/>
            <person name="MacCallum I."/>
        </authorList>
    </citation>
    <scope>NUCLEOTIDE SEQUENCE [LARGE SCALE GENOMIC DNA]</scope>
    <source>
        <strain evidence="2">MSH-3 / Tucson 14011-0111.49</strain>
    </source>
</reference>
<dbReference type="EMBL" id="CH479187">
    <property type="protein sequence ID" value="EDW39805.1"/>
    <property type="molecule type" value="Genomic_DNA"/>
</dbReference>
<dbReference type="STRING" id="7234.B4GQD3"/>